<dbReference type="Proteomes" id="UP000278288">
    <property type="component" value="Chromosome"/>
</dbReference>
<dbReference type="InterPro" id="IPR010982">
    <property type="entry name" value="Lambda_DNA-bd_dom_sf"/>
</dbReference>
<evidence type="ECO:0000259" key="1">
    <source>
        <dbReference type="PROSITE" id="PS50943"/>
    </source>
</evidence>
<dbReference type="GO" id="GO:0003677">
    <property type="term" value="F:DNA binding"/>
    <property type="evidence" value="ECO:0007669"/>
    <property type="project" value="InterPro"/>
</dbReference>
<dbReference type="SUPFAM" id="SSF47413">
    <property type="entry name" value="lambda repressor-like DNA-binding domains"/>
    <property type="match status" value="1"/>
</dbReference>
<accession>A0AAD0YNJ1</accession>
<dbReference type="KEGG" id="cnk:EG343_18730"/>
<dbReference type="AlphaFoldDB" id="A0AAD0YNJ1"/>
<dbReference type="Pfam" id="PF01381">
    <property type="entry name" value="HTH_3"/>
    <property type="match status" value="1"/>
</dbReference>
<dbReference type="RefSeq" id="WP_123859193.1">
    <property type="nucleotide sequence ID" value="NZ_CP033923.1"/>
</dbReference>
<keyword evidence="3" id="KW-1185">Reference proteome</keyword>
<organism evidence="2 3">
    <name type="scientific">Chryseobacterium nakagawai</name>
    <dbReference type="NCBI Taxonomy" id="1241982"/>
    <lineage>
        <taxon>Bacteria</taxon>
        <taxon>Pseudomonadati</taxon>
        <taxon>Bacteroidota</taxon>
        <taxon>Flavobacteriia</taxon>
        <taxon>Flavobacteriales</taxon>
        <taxon>Weeksellaceae</taxon>
        <taxon>Chryseobacterium group</taxon>
        <taxon>Chryseobacterium</taxon>
    </lineage>
</organism>
<reference evidence="2 3" key="1">
    <citation type="submission" date="2018-11" db="EMBL/GenBank/DDBJ databases">
        <title>Proposal to divide the Flavobacteriaceae and reorganize its genera based on Amino Acid Identity values calculated from whole genome sequences.</title>
        <authorList>
            <person name="Nicholson A.C."/>
            <person name="Gulvik C.A."/>
            <person name="Whitney A.M."/>
            <person name="Humrighouse B.W."/>
            <person name="Bell M."/>
            <person name="Holmes B."/>
            <person name="Steigerwalt A.G."/>
            <person name="Villarma A."/>
            <person name="Sheth M."/>
            <person name="Batra D."/>
            <person name="Pryor J."/>
            <person name="Bernardet J.-F."/>
            <person name="Hugo C."/>
            <person name="Kampfer P."/>
            <person name="Newman J."/>
            <person name="McQuiston J.R."/>
        </authorList>
    </citation>
    <scope>NUCLEOTIDE SEQUENCE [LARGE SCALE GENOMIC DNA]</scope>
    <source>
        <strain evidence="2 3">G0041</strain>
    </source>
</reference>
<dbReference type="Gene3D" id="1.10.260.40">
    <property type="entry name" value="lambda repressor-like DNA-binding domains"/>
    <property type="match status" value="1"/>
</dbReference>
<feature type="domain" description="HTH cro/C1-type" evidence="1">
    <location>
        <begin position="13"/>
        <end position="42"/>
    </location>
</feature>
<dbReference type="CDD" id="cd00093">
    <property type="entry name" value="HTH_XRE"/>
    <property type="match status" value="1"/>
</dbReference>
<dbReference type="EMBL" id="CP033923">
    <property type="protein sequence ID" value="AZA92490.1"/>
    <property type="molecule type" value="Genomic_DNA"/>
</dbReference>
<name>A0AAD0YNJ1_CHRNA</name>
<dbReference type="InterPro" id="IPR001387">
    <property type="entry name" value="Cro/C1-type_HTH"/>
</dbReference>
<protein>
    <submittedName>
        <fullName evidence="2">XRE family transcriptional regulator</fullName>
    </submittedName>
</protein>
<evidence type="ECO:0000313" key="2">
    <source>
        <dbReference type="EMBL" id="AZA92490.1"/>
    </source>
</evidence>
<proteinExistence type="predicted"/>
<evidence type="ECO:0000313" key="3">
    <source>
        <dbReference type="Proteomes" id="UP000278288"/>
    </source>
</evidence>
<sequence length="89" mass="9913">MSHDACASGGAIIGRYEREEVKPSIEMATQLAEALEVSLDYLVGSTDILLDKNIVVKILDIQKLKENDRQHVFALLDAFLKQTKLQSIL</sequence>
<gene>
    <name evidence="2" type="ORF">EG343_18730</name>
</gene>
<dbReference type="PROSITE" id="PS50943">
    <property type="entry name" value="HTH_CROC1"/>
    <property type="match status" value="1"/>
</dbReference>